<gene>
    <name evidence="3" type="ORF">EVOR1521_LOCUS11273</name>
</gene>
<dbReference type="Proteomes" id="UP001178507">
    <property type="component" value="Unassembled WGS sequence"/>
</dbReference>
<evidence type="ECO:0000313" key="4">
    <source>
        <dbReference type="Proteomes" id="UP001178507"/>
    </source>
</evidence>
<evidence type="ECO:0000256" key="1">
    <source>
        <dbReference type="SAM" id="MobiDB-lite"/>
    </source>
</evidence>
<feature type="region of interest" description="Disordered" evidence="1">
    <location>
        <begin position="150"/>
        <end position="183"/>
    </location>
</feature>
<evidence type="ECO:0000313" key="3">
    <source>
        <dbReference type="EMBL" id="CAJ1384394.1"/>
    </source>
</evidence>
<proteinExistence type="predicted"/>
<keyword evidence="2" id="KW-0812">Transmembrane</keyword>
<feature type="transmembrane region" description="Helical" evidence="2">
    <location>
        <begin position="111"/>
        <end position="134"/>
    </location>
</feature>
<comment type="caution">
    <text evidence="3">The sequence shown here is derived from an EMBL/GenBank/DDBJ whole genome shotgun (WGS) entry which is preliminary data.</text>
</comment>
<keyword evidence="4" id="KW-1185">Reference proteome</keyword>
<dbReference type="AlphaFoldDB" id="A0AA36IDU2"/>
<protein>
    <submittedName>
        <fullName evidence="3">Uncharacterized protein</fullName>
    </submittedName>
</protein>
<organism evidence="3 4">
    <name type="scientific">Effrenium voratum</name>
    <dbReference type="NCBI Taxonomy" id="2562239"/>
    <lineage>
        <taxon>Eukaryota</taxon>
        <taxon>Sar</taxon>
        <taxon>Alveolata</taxon>
        <taxon>Dinophyceae</taxon>
        <taxon>Suessiales</taxon>
        <taxon>Symbiodiniaceae</taxon>
        <taxon>Effrenium</taxon>
    </lineage>
</organism>
<sequence>MKPKPSERADLDTERHPELSNNNTLISYGSYCDTWKKTDKLMWAYVGFDTTCVERTRKLVPKNGDFPPGLPYMFQSWTACTGNKLWDTKRPDGTVGALYDVKVKCMWYQTVLECFIIADLMFTVPMMVIMYYFIANRCADNFEVEEHFVPVDTESESESEDEAKEATTPPAPAPAPAAKAAAK</sequence>
<evidence type="ECO:0000256" key="2">
    <source>
        <dbReference type="SAM" id="Phobius"/>
    </source>
</evidence>
<accession>A0AA36IDU2</accession>
<keyword evidence="2" id="KW-1133">Transmembrane helix</keyword>
<feature type="compositionally biased region" description="Acidic residues" evidence="1">
    <location>
        <begin position="153"/>
        <end position="163"/>
    </location>
</feature>
<reference evidence="3" key="1">
    <citation type="submission" date="2023-08" db="EMBL/GenBank/DDBJ databases">
        <authorList>
            <person name="Chen Y."/>
            <person name="Shah S."/>
            <person name="Dougan E. K."/>
            <person name="Thang M."/>
            <person name="Chan C."/>
        </authorList>
    </citation>
    <scope>NUCLEOTIDE SEQUENCE</scope>
</reference>
<name>A0AA36IDU2_9DINO</name>
<keyword evidence="2" id="KW-0472">Membrane</keyword>
<dbReference type="EMBL" id="CAUJNA010001113">
    <property type="protein sequence ID" value="CAJ1384394.1"/>
    <property type="molecule type" value="Genomic_DNA"/>
</dbReference>